<dbReference type="InterPro" id="IPR008620">
    <property type="entry name" value="FixH"/>
</dbReference>
<dbReference type="PIRSF" id="PIRSF011386">
    <property type="entry name" value="FixH"/>
    <property type="match status" value="1"/>
</dbReference>
<dbReference type="EMBL" id="JALMLT010000006">
    <property type="protein sequence ID" value="MDT8761030.1"/>
    <property type="molecule type" value="Genomic_DNA"/>
</dbReference>
<keyword evidence="1" id="KW-1133">Transmembrane helix</keyword>
<evidence type="ECO:0000256" key="1">
    <source>
        <dbReference type="SAM" id="Phobius"/>
    </source>
</evidence>
<keyword evidence="1" id="KW-0472">Membrane</keyword>
<keyword evidence="1" id="KW-0812">Transmembrane</keyword>
<name>A0ABU3NC47_9SPHN</name>
<sequence>MTRPFTGRHMAAILIGFFGIVIAVNFIMATNAVRTFGGAVVDNSYVASQQFNHWLAEARAQDALGWQVEVQGRGGALVARLAGPDGPIDGATVNAAAEHPLGRIPGRSFALPSIGDGRYSAPHALTPGRWRIRIDARVNGRDAHFIREVRL</sequence>
<dbReference type="InterPro" id="IPR018037">
    <property type="entry name" value="FixH_proteobacterial"/>
</dbReference>
<feature type="transmembrane region" description="Helical" evidence="1">
    <location>
        <begin position="12"/>
        <end position="33"/>
    </location>
</feature>
<accession>A0ABU3NC47</accession>
<dbReference type="Pfam" id="PF05751">
    <property type="entry name" value="FixH"/>
    <property type="match status" value="1"/>
</dbReference>
<protein>
    <submittedName>
        <fullName evidence="2">FixH family protein</fullName>
    </submittedName>
</protein>
<evidence type="ECO:0000313" key="2">
    <source>
        <dbReference type="EMBL" id="MDT8761030.1"/>
    </source>
</evidence>
<reference evidence="2" key="1">
    <citation type="submission" date="2022-04" db="EMBL/GenBank/DDBJ databases">
        <title>Tomato heritable bacteria conferring resistance against bacterial wilt.</title>
        <authorList>
            <person name="Yin J."/>
        </authorList>
    </citation>
    <scope>NUCLEOTIDE SEQUENCE</scope>
    <source>
        <strain evidence="2">Cra20</strain>
    </source>
</reference>
<comment type="caution">
    <text evidence="2">The sequence shown here is derived from an EMBL/GenBank/DDBJ whole genome shotgun (WGS) entry which is preliminary data.</text>
</comment>
<organism evidence="2">
    <name type="scientific">Sphingomonas psychrotolerans</name>
    <dbReference type="NCBI Taxonomy" id="1327635"/>
    <lineage>
        <taxon>Bacteria</taxon>
        <taxon>Pseudomonadati</taxon>
        <taxon>Pseudomonadota</taxon>
        <taxon>Alphaproteobacteria</taxon>
        <taxon>Sphingomonadales</taxon>
        <taxon>Sphingomonadaceae</taxon>
        <taxon>Sphingomonas</taxon>
    </lineage>
</organism>
<gene>
    <name evidence="2" type="ORF">MZO42_20210</name>
</gene>
<proteinExistence type="predicted"/>